<dbReference type="RefSeq" id="WP_173134314.1">
    <property type="nucleotide sequence ID" value="NZ_CBCSGW010000010.1"/>
</dbReference>
<dbReference type="PANTHER" id="PTHR13812">
    <property type="entry name" value="KETIMINE REDUCTASE MU-CRYSTALLIN"/>
    <property type="match status" value="1"/>
</dbReference>
<dbReference type="Proteomes" id="UP000763557">
    <property type="component" value="Unassembled WGS sequence"/>
</dbReference>
<evidence type="ECO:0000313" key="1">
    <source>
        <dbReference type="EMBL" id="NRN67113.1"/>
    </source>
</evidence>
<gene>
    <name evidence="1" type="ORF">GC106_43460</name>
</gene>
<dbReference type="InterPro" id="IPR003462">
    <property type="entry name" value="ODC_Mu_crystall"/>
</dbReference>
<dbReference type="PIRSF" id="PIRSF001439">
    <property type="entry name" value="CryM"/>
    <property type="match status" value="1"/>
</dbReference>
<dbReference type="Gene3D" id="3.30.1780.10">
    <property type="entry name" value="ornithine cyclodeaminase, domain 1"/>
    <property type="match status" value="1"/>
</dbReference>
<evidence type="ECO:0000313" key="2">
    <source>
        <dbReference type="Proteomes" id="UP000763557"/>
    </source>
</evidence>
<sequence>MRYLSETESASLVTEELAYTAVRQALIEAADSQATVFPVVHGHAAEATNRFTVKSASSPSLVGLKMGSYFPGNDARGIPRHGSSILLLDKDTGRLAAVVEAARVNAYRTAAADAVAADVLARPDARTLTVFGTGHQALYECVALSKIRDLKAIHVAGRSAERTRQFVEALADKGLDADRAEPREACEQADIIVTATTATSPLFEADWVRPGTHVASMGSDARGKQELPPDLLRRARLCCDLPSQSVTIGEFQHVADLADTVTAIGDVLVGAAEGRRSPEDITVFDSSGIALQDLHVAQALLAIRK</sequence>
<accession>A0ABX2F7E6</accession>
<keyword evidence="2" id="KW-1185">Reference proteome</keyword>
<dbReference type="InterPro" id="IPR036291">
    <property type="entry name" value="NAD(P)-bd_dom_sf"/>
</dbReference>
<dbReference type="InterPro" id="IPR023401">
    <property type="entry name" value="ODC_N"/>
</dbReference>
<dbReference type="PANTHER" id="PTHR13812:SF19">
    <property type="entry name" value="KETIMINE REDUCTASE MU-CRYSTALLIN"/>
    <property type="match status" value="1"/>
</dbReference>
<dbReference type="SUPFAM" id="SSF51735">
    <property type="entry name" value="NAD(P)-binding Rossmann-fold domains"/>
    <property type="match status" value="1"/>
</dbReference>
<name>A0ABX2F7E6_9PSEU</name>
<reference evidence="1 2" key="1">
    <citation type="submission" date="2020-01" db="EMBL/GenBank/DDBJ databases">
        <title>Kibdelosporangium persica a novel Actinomycetes from a hot desert in Iran.</title>
        <authorList>
            <person name="Safaei N."/>
            <person name="Zaburannyi N."/>
            <person name="Mueller R."/>
            <person name="Wink J."/>
        </authorList>
    </citation>
    <scope>NUCLEOTIDE SEQUENCE [LARGE SCALE GENOMIC DNA]</scope>
    <source>
        <strain evidence="1 2">4NS15</strain>
    </source>
</reference>
<dbReference type="Gene3D" id="3.40.50.720">
    <property type="entry name" value="NAD(P)-binding Rossmann-like Domain"/>
    <property type="match status" value="1"/>
</dbReference>
<dbReference type="EMBL" id="JAAATY010000013">
    <property type="protein sequence ID" value="NRN67113.1"/>
    <property type="molecule type" value="Genomic_DNA"/>
</dbReference>
<proteinExistence type="predicted"/>
<organism evidence="1 2">
    <name type="scientific">Kibdelosporangium persicum</name>
    <dbReference type="NCBI Taxonomy" id="2698649"/>
    <lineage>
        <taxon>Bacteria</taxon>
        <taxon>Bacillati</taxon>
        <taxon>Actinomycetota</taxon>
        <taxon>Actinomycetes</taxon>
        <taxon>Pseudonocardiales</taxon>
        <taxon>Pseudonocardiaceae</taxon>
        <taxon>Kibdelosporangium</taxon>
    </lineage>
</organism>
<protein>
    <submittedName>
        <fullName evidence="1">Ectoine utilization protein EutC</fullName>
    </submittedName>
</protein>
<dbReference type="Pfam" id="PF02423">
    <property type="entry name" value="OCD_Mu_crystall"/>
    <property type="match status" value="1"/>
</dbReference>
<comment type="caution">
    <text evidence="1">The sequence shown here is derived from an EMBL/GenBank/DDBJ whole genome shotgun (WGS) entry which is preliminary data.</text>
</comment>